<evidence type="ECO:0000256" key="7">
    <source>
        <dbReference type="ARBA" id="ARBA00023288"/>
    </source>
</evidence>
<feature type="signal peptide" evidence="8">
    <location>
        <begin position="1"/>
        <end position="29"/>
    </location>
</feature>
<evidence type="ECO:0000256" key="5">
    <source>
        <dbReference type="ARBA" id="ARBA00023136"/>
    </source>
</evidence>
<dbReference type="EMBL" id="CP118710">
    <property type="protein sequence ID" value="WGK83247.1"/>
    <property type="molecule type" value="Genomic_DNA"/>
</dbReference>
<dbReference type="GO" id="GO:0042597">
    <property type="term" value="C:periplasmic space"/>
    <property type="evidence" value="ECO:0007669"/>
    <property type="project" value="UniProtKB-SubCell"/>
</dbReference>
<comment type="similarity">
    <text evidence="2">Belongs to the bacterial solute-binding protein 1 family.</text>
</comment>
<comment type="subcellular location">
    <subcellularLocation>
        <location evidence="1">Periplasm</location>
    </subcellularLocation>
</comment>
<dbReference type="Pfam" id="PF13416">
    <property type="entry name" value="SBP_bac_8"/>
    <property type="match status" value="1"/>
</dbReference>
<dbReference type="AlphaFoldDB" id="A0AAX3U6X1"/>
<keyword evidence="4 8" id="KW-0732">Signal</keyword>
<keyword evidence="6" id="KW-0564">Palmitate</keyword>
<dbReference type="InterPro" id="IPR050490">
    <property type="entry name" value="Bact_solute-bd_prot1"/>
</dbReference>
<evidence type="ECO:0000313" key="9">
    <source>
        <dbReference type="EMBL" id="WGK83247.1"/>
    </source>
</evidence>
<dbReference type="Proteomes" id="UP001239257">
    <property type="component" value="Chromosome 2"/>
</dbReference>
<gene>
    <name evidence="9" type="ORF">PYE51_17985</name>
</gene>
<dbReference type="RefSeq" id="WP_301066683.1">
    <property type="nucleotide sequence ID" value="NZ_CP118710.1"/>
</dbReference>
<keyword evidence="3" id="KW-1003">Cell membrane</keyword>
<accession>A0AAX3U6X1</accession>
<evidence type="ECO:0000256" key="4">
    <source>
        <dbReference type="ARBA" id="ARBA00022729"/>
    </source>
</evidence>
<sequence length="426" mass="47571">MKLTVPTITITKTIVASALAFGISSTASAGVTDGINKSLVKGEITFYTNRTDLVEAGVYERYEKEFKEIYPQVTEVKVVGFADYQGGLRPRMNTGDYGDLVLILPSVPSEQYGNFYEPLNDLYGPDDVYFYDAWADSGKAYGISMGNSVEGLVYNKEVLKKAGVEVPITTLSGFFEAAEKIKVNGQIPLYINFGAQWPLQQWDKFPLVAEGSDDVYEKMLTQDKPFSGDTSYNKSLTVLKKLIDDGLTEKDLMTNSWEDSKNAIANGDAGMYYLGNWVIPQVIERGADPSNVGFMPIPSNDEGVLNAQMNHDWGYAVSKHSKNKETAKAYLKFIIEASDFEEIAGFIPTLKSKKPSLQQLDEFMSYKPNVIQTPVNSSTFIEVTNRSKIDFYSGGYIQDVITSKNFEEALEKLDSRWDRAKKRVMK</sequence>
<evidence type="ECO:0000256" key="3">
    <source>
        <dbReference type="ARBA" id="ARBA00022475"/>
    </source>
</evidence>
<keyword evidence="7" id="KW-0449">Lipoprotein</keyword>
<organism evidence="9 10">
    <name type="scientific">Vibrio aestuarianus</name>
    <dbReference type="NCBI Taxonomy" id="28171"/>
    <lineage>
        <taxon>Bacteria</taxon>
        <taxon>Pseudomonadati</taxon>
        <taxon>Pseudomonadota</taxon>
        <taxon>Gammaproteobacteria</taxon>
        <taxon>Vibrionales</taxon>
        <taxon>Vibrionaceae</taxon>
        <taxon>Vibrio</taxon>
    </lineage>
</organism>
<evidence type="ECO:0000256" key="1">
    <source>
        <dbReference type="ARBA" id="ARBA00004418"/>
    </source>
</evidence>
<name>A0AAX3U6X1_9VIBR</name>
<dbReference type="PANTHER" id="PTHR43649">
    <property type="entry name" value="ARABINOSE-BINDING PROTEIN-RELATED"/>
    <property type="match status" value="1"/>
</dbReference>
<reference evidence="9" key="1">
    <citation type="submission" date="2022-02" db="EMBL/GenBank/DDBJ databases">
        <title>Emergence and expansion in Europe of a Vibrio aestuarianus clonal complex pathogenic for oysters.</title>
        <authorList>
            <person name="Mesnil A."/>
            <person name="Travers M.-A."/>
        </authorList>
    </citation>
    <scope>NUCLEOTIDE SEQUENCE</scope>
    <source>
        <strain evidence="9">U29</strain>
    </source>
</reference>
<proteinExistence type="inferred from homology"/>
<dbReference type="Gene3D" id="3.40.190.10">
    <property type="entry name" value="Periplasmic binding protein-like II"/>
    <property type="match status" value="2"/>
</dbReference>
<evidence type="ECO:0000256" key="8">
    <source>
        <dbReference type="SAM" id="SignalP"/>
    </source>
</evidence>
<dbReference type="PANTHER" id="PTHR43649:SF33">
    <property type="entry name" value="POLYGALACTURONAN_RHAMNOGALACTURONAN-BINDING PROTEIN YTCQ"/>
    <property type="match status" value="1"/>
</dbReference>
<feature type="chain" id="PRO_5043960067" evidence="8">
    <location>
        <begin position="30"/>
        <end position="426"/>
    </location>
</feature>
<evidence type="ECO:0000256" key="2">
    <source>
        <dbReference type="ARBA" id="ARBA00008520"/>
    </source>
</evidence>
<evidence type="ECO:0000313" key="10">
    <source>
        <dbReference type="Proteomes" id="UP001239257"/>
    </source>
</evidence>
<dbReference type="SUPFAM" id="SSF53850">
    <property type="entry name" value="Periplasmic binding protein-like II"/>
    <property type="match status" value="1"/>
</dbReference>
<protein>
    <submittedName>
        <fullName evidence="9">ABC transporter substrate-binding protein</fullName>
    </submittedName>
</protein>
<keyword evidence="5" id="KW-0472">Membrane</keyword>
<evidence type="ECO:0000256" key="6">
    <source>
        <dbReference type="ARBA" id="ARBA00023139"/>
    </source>
</evidence>
<dbReference type="InterPro" id="IPR006059">
    <property type="entry name" value="SBP"/>
</dbReference>